<accession>A0ABT2X170</accession>
<evidence type="ECO:0000313" key="6">
    <source>
        <dbReference type="Proteomes" id="UP001209535"/>
    </source>
</evidence>
<feature type="domain" description="HTH marR-type" evidence="4">
    <location>
        <begin position="6"/>
        <end position="138"/>
    </location>
</feature>
<gene>
    <name evidence="5" type="ORF">OEZ60_06590</name>
</gene>
<dbReference type="RefSeq" id="WP_263334394.1">
    <property type="nucleotide sequence ID" value="NZ_JAOVQO010000005.1"/>
</dbReference>
<dbReference type="Proteomes" id="UP001209535">
    <property type="component" value="Unassembled WGS sequence"/>
</dbReference>
<organism evidence="5 6">
    <name type="scientific">Albidovulum salinarum</name>
    <dbReference type="NCBI Taxonomy" id="2984153"/>
    <lineage>
        <taxon>Bacteria</taxon>
        <taxon>Pseudomonadati</taxon>
        <taxon>Pseudomonadota</taxon>
        <taxon>Alphaproteobacteria</taxon>
        <taxon>Rhodobacterales</taxon>
        <taxon>Paracoccaceae</taxon>
        <taxon>Albidovulum</taxon>
    </lineage>
</organism>
<evidence type="ECO:0000259" key="4">
    <source>
        <dbReference type="PROSITE" id="PS50995"/>
    </source>
</evidence>
<dbReference type="InterPro" id="IPR023187">
    <property type="entry name" value="Tscrpt_reg_MarR-type_CS"/>
</dbReference>
<dbReference type="PANTHER" id="PTHR42756">
    <property type="entry name" value="TRANSCRIPTIONAL REGULATOR, MARR"/>
    <property type="match status" value="1"/>
</dbReference>
<keyword evidence="1" id="KW-0805">Transcription regulation</keyword>
<reference evidence="5 6" key="1">
    <citation type="submission" date="2022-10" db="EMBL/GenBank/DDBJ databases">
        <title>Defluviimonas sp. nov., isolated from ocean surface sediments.</title>
        <authorList>
            <person name="He W."/>
            <person name="Wang L."/>
            <person name="Zhang D.-F."/>
        </authorList>
    </citation>
    <scope>NUCLEOTIDE SEQUENCE [LARGE SCALE GENOMIC DNA]</scope>
    <source>
        <strain evidence="5 6">WL0024</strain>
    </source>
</reference>
<evidence type="ECO:0000256" key="3">
    <source>
        <dbReference type="ARBA" id="ARBA00023163"/>
    </source>
</evidence>
<dbReference type="PROSITE" id="PS01117">
    <property type="entry name" value="HTH_MARR_1"/>
    <property type="match status" value="1"/>
</dbReference>
<dbReference type="SUPFAM" id="SSF46785">
    <property type="entry name" value="Winged helix' DNA-binding domain"/>
    <property type="match status" value="1"/>
</dbReference>
<protein>
    <submittedName>
        <fullName evidence="5">MarR family transcriptional regulator</fullName>
    </submittedName>
</protein>
<sequence length="143" mass="16259">MSDFRRNSAGYLANHMARLFAVGLSRRIQPLGLAPAQFMVLLELWEEDGRMQADLVAALDVEQATMANTLARMERDGLIERRASETDRRSRLIYLTDTARQVRAEAVAAAQAQNAVALGRFTEEEKTQFLDMMRRVIGNMRRE</sequence>
<evidence type="ECO:0000313" key="5">
    <source>
        <dbReference type="EMBL" id="MCU9847671.1"/>
    </source>
</evidence>
<evidence type="ECO:0000256" key="2">
    <source>
        <dbReference type="ARBA" id="ARBA00023125"/>
    </source>
</evidence>
<comment type="caution">
    <text evidence="5">The sequence shown here is derived from an EMBL/GenBank/DDBJ whole genome shotgun (WGS) entry which is preliminary data.</text>
</comment>
<dbReference type="InterPro" id="IPR000835">
    <property type="entry name" value="HTH_MarR-typ"/>
</dbReference>
<evidence type="ECO:0000256" key="1">
    <source>
        <dbReference type="ARBA" id="ARBA00023015"/>
    </source>
</evidence>
<dbReference type="PRINTS" id="PR00598">
    <property type="entry name" value="HTHMARR"/>
</dbReference>
<dbReference type="InterPro" id="IPR036388">
    <property type="entry name" value="WH-like_DNA-bd_sf"/>
</dbReference>
<keyword evidence="6" id="KW-1185">Reference proteome</keyword>
<dbReference type="PROSITE" id="PS50995">
    <property type="entry name" value="HTH_MARR_2"/>
    <property type="match status" value="1"/>
</dbReference>
<keyword evidence="3" id="KW-0804">Transcription</keyword>
<dbReference type="InterPro" id="IPR036390">
    <property type="entry name" value="WH_DNA-bd_sf"/>
</dbReference>
<name>A0ABT2X170_9RHOB</name>
<dbReference type="SMART" id="SM00347">
    <property type="entry name" value="HTH_MARR"/>
    <property type="match status" value="1"/>
</dbReference>
<dbReference type="PANTHER" id="PTHR42756:SF1">
    <property type="entry name" value="TRANSCRIPTIONAL REPRESSOR OF EMRAB OPERON"/>
    <property type="match status" value="1"/>
</dbReference>
<keyword evidence="2" id="KW-0238">DNA-binding</keyword>
<dbReference type="Pfam" id="PF01047">
    <property type="entry name" value="MarR"/>
    <property type="match status" value="1"/>
</dbReference>
<dbReference type="Gene3D" id="1.10.10.10">
    <property type="entry name" value="Winged helix-like DNA-binding domain superfamily/Winged helix DNA-binding domain"/>
    <property type="match status" value="1"/>
</dbReference>
<proteinExistence type="predicted"/>
<dbReference type="EMBL" id="JAOVQO010000005">
    <property type="protein sequence ID" value="MCU9847671.1"/>
    <property type="molecule type" value="Genomic_DNA"/>
</dbReference>